<sequence length="1133" mass="126359">MKLKMTLVLLSSLFTLASIKAQNISLSLKDASLQTVFKEINRQTNFSFFCKDETLNRAGKVSIEVSNASLDDVMKRCLSGKNLNYSIEGKKIVIKQKEEPSKSNTNEYASAQDRILKGRVTGEGGDALAGVSVTVKGTHKGTSTNTEGFYQLSVTSSDKVLVFSGASMTTKEVVISGEPVINVTLSAKVTGMGDVVVTGIVNRNKNSFTGAVTILSKEDLFRVNNKNLMQSLKVLEPSLMIFDNLTMGSDPNQMPDMNLRGTSSFPQQQDVDLKGGYVNNPNQPLFILDGFEASLTKVVDLDMNRIESVTILKDASAKALYGSKAANGVVVIETKKLTGGQAKISYSGSLDWEMPDLSSYNLMNSAEKLQAEKIYGMYSQNPTVVPNFQTQLTLDQQYNAHLSAVLAGVNTDWASLPLRNGLGQKHALSVELGEKNLNVIADFSYNNIQGVMKGSSRNTFATSISLSYRYKKLLFRDILSVTSNKGTNSPYGTFGDYSKMNPYWTPYDSFGIVKKNAETGIIPYTGYSGIGSLYAPNPLYNSTLNIKLTNDYLDVTDNFYTEMTILPGLKTTLRAGVTATKNQADEFYPANYAKFDSYTGADFFRKGSYKRNEGDQVRYSGDLNINYSKLFGDKHYFFANVGGNLSENSFEEVIYQAEGFPNDRMTDILFANQYAKYNSRPTGTEGTSRDVGVLSVANYSYDNRFFVDATYRASASSQFGSNNRWGNFWSAGIGWNIQNEKWVQNLNLFDRLKLRGSVGSTGSQNFSSYQSIATYKYVLDKVYQNYLGAYLMGLANPDLKWQQKMDYNVGLDFTIKKKLVGRIDVYQSNTLNTLIDYSVAPSTGFASVKENLGKIRNIGIEGMLTYTFYANPKTRSFFSVTGSAIHNENKIVSISDALRSYNEAQDKIANDKFNNKAVVKYYEGMSMNSIWAVRSMGIDPANGQEIYLDKNGNKTYTYSAADQKVVGDNMPKLTGTLGFNGEYKGLGLNVFFRYLYGAQLYNQTLIDRVENVDMSFNVDKRVLNSTWQKPGDVKPYKSLAAVSVQNPDGTYTVKYTRTQPSDRFVQDRNEFSLASVNLSYDFYRWKFVKSIGMERLRCGFYMNDVFMLSSIRVERGLSYPFSRKFSFSIQTTF</sequence>
<evidence type="ECO:0000256" key="4">
    <source>
        <dbReference type="ARBA" id="ARBA00022692"/>
    </source>
</evidence>
<evidence type="ECO:0000256" key="1">
    <source>
        <dbReference type="ARBA" id="ARBA00004571"/>
    </source>
</evidence>
<dbReference type="NCBIfam" id="TIGR04057">
    <property type="entry name" value="SusC_RagA_signa"/>
    <property type="match status" value="1"/>
</dbReference>
<dbReference type="Gene3D" id="3.55.50.30">
    <property type="match status" value="1"/>
</dbReference>
<dbReference type="Pfam" id="PF07715">
    <property type="entry name" value="Plug"/>
    <property type="match status" value="1"/>
</dbReference>
<dbReference type="Pfam" id="PF13715">
    <property type="entry name" value="CarbopepD_reg_2"/>
    <property type="match status" value="1"/>
</dbReference>
<proteinExistence type="inferred from homology"/>
<accession>A0ABT6RFY6</accession>
<evidence type="ECO:0000256" key="8">
    <source>
        <dbReference type="SAM" id="SignalP"/>
    </source>
</evidence>
<organism evidence="10 11">
    <name type="scientific">Pinibacter soli</name>
    <dbReference type="NCBI Taxonomy" id="3044211"/>
    <lineage>
        <taxon>Bacteria</taxon>
        <taxon>Pseudomonadati</taxon>
        <taxon>Bacteroidota</taxon>
        <taxon>Chitinophagia</taxon>
        <taxon>Chitinophagales</taxon>
        <taxon>Chitinophagaceae</taxon>
        <taxon>Pinibacter</taxon>
    </lineage>
</organism>
<protein>
    <submittedName>
        <fullName evidence="10">SusC/RagA family TonB-linked outer membrane protein</fullName>
    </submittedName>
</protein>
<keyword evidence="5 7" id="KW-0472">Membrane</keyword>
<feature type="signal peptide" evidence="8">
    <location>
        <begin position="1"/>
        <end position="17"/>
    </location>
</feature>
<evidence type="ECO:0000313" key="10">
    <source>
        <dbReference type="EMBL" id="MDI3321448.1"/>
    </source>
</evidence>
<evidence type="ECO:0000256" key="7">
    <source>
        <dbReference type="PROSITE-ProRule" id="PRU01360"/>
    </source>
</evidence>
<comment type="caution">
    <text evidence="10">The sequence shown here is derived from an EMBL/GenBank/DDBJ whole genome shotgun (WGS) entry which is preliminary data.</text>
</comment>
<dbReference type="Proteomes" id="UP001226434">
    <property type="component" value="Unassembled WGS sequence"/>
</dbReference>
<dbReference type="InterPro" id="IPR012910">
    <property type="entry name" value="Plug_dom"/>
</dbReference>
<dbReference type="SUPFAM" id="SSF56935">
    <property type="entry name" value="Porins"/>
    <property type="match status" value="1"/>
</dbReference>
<evidence type="ECO:0000259" key="9">
    <source>
        <dbReference type="Pfam" id="PF07715"/>
    </source>
</evidence>
<dbReference type="RefSeq" id="WP_282335558.1">
    <property type="nucleotide sequence ID" value="NZ_JASBRG010000007.1"/>
</dbReference>
<keyword evidence="6 7" id="KW-0998">Cell outer membrane</keyword>
<dbReference type="InterPro" id="IPR008969">
    <property type="entry name" value="CarboxyPept-like_regulatory"/>
</dbReference>
<name>A0ABT6RFY6_9BACT</name>
<keyword evidence="8" id="KW-0732">Signal</keyword>
<keyword evidence="2 7" id="KW-0813">Transport</keyword>
<evidence type="ECO:0000256" key="2">
    <source>
        <dbReference type="ARBA" id="ARBA00022448"/>
    </source>
</evidence>
<dbReference type="EMBL" id="JASBRG010000007">
    <property type="protein sequence ID" value="MDI3321448.1"/>
    <property type="molecule type" value="Genomic_DNA"/>
</dbReference>
<comment type="subcellular location">
    <subcellularLocation>
        <location evidence="1 7">Cell outer membrane</location>
        <topology evidence="1 7">Multi-pass membrane protein</topology>
    </subcellularLocation>
</comment>
<dbReference type="InterPro" id="IPR037066">
    <property type="entry name" value="Plug_dom_sf"/>
</dbReference>
<evidence type="ECO:0000256" key="6">
    <source>
        <dbReference type="ARBA" id="ARBA00023237"/>
    </source>
</evidence>
<comment type="similarity">
    <text evidence="7">Belongs to the TonB-dependent receptor family.</text>
</comment>
<feature type="chain" id="PRO_5047334581" evidence="8">
    <location>
        <begin position="18"/>
        <end position="1133"/>
    </location>
</feature>
<gene>
    <name evidence="10" type="ORF">QJ048_16760</name>
</gene>
<dbReference type="InterPro" id="IPR036942">
    <property type="entry name" value="Beta-barrel_TonB_sf"/>
</dbReference>
<dbReference type="InterPro" id="IPR023996">
    <property type="entry name" value="TonB-dep_OMP_SusC/RagA"/>
</dbReference>
<dbReference type="InterPro" id="IPR023997">
    <property type="entry name" value="TonB-dep_OMP_SusC/RagA_CS"/>
</dbReference>
<evidence type="ECO:0000313" key="11">
    <source>
        <dbReference type="Proteomes" id="UP001226434"/>
    </source>
</evidence>
<dbReference type="InterPro" id="IPR039426">
    <property type="entry name" value="TonB-dep_rcpt-like"/>
</dbReference>
<keyword evidence="4 7" id="KW-0812">Transmembrane</keyword>
<feature type="domain" description="TonB-dependent receptor plug" evidence="9">
    <location>
        <begin position="205"/>
        <end position="329"/>
    </location>
</feature>
<evidence type="ECO:0000256" key="5">
    <source>
        <dbReference type="ARBA" id="ARBA00023136"/>
    </source>
</evidence>
<dbReference type="PROSITE" id="PS52016">
    <property type="entry name" value="TONB_DEPENDENT_REC_3"/>
    <property type="match status" value="1"/>
</dbReference>
<keyword evidence="3 7" id="KW-1134">Transmembrane beta strand</keyword>
<dbReference type="SUPFAM" id="SSF49464">
    <property type="entry name" value="Carboxypeptidase regulatory domain-like"/>
    <property type="match status" value="1"/>
</dbReference>
<dbReference type="Gene3D" id="2.40.170.20">
    <property type="entry name" value="TonB-dependent receptor, beta-barrel domain"/>
    <property type="match status" value="1"/>
</dbReference>
<reference evidence="10 11" key="1">
    <citation type="submission" date="2023-05" db="EMBL/GenBank/DDBJ databases">
        <title>Genome sequence of Pinibacter sp. MAH-24.</title>
        <authorList>
            <person name="Huq M.A."/>
        </authorList>
    </citation>
    <scope>NUCLEOTIDE SEQUENCE [LARGE SCALE GENOMIC DNA]</scope>
    <source>
        <strain evidence="10 11">MAH-24</strain>
    </source>
</reference>
<keyword evidence="11" id="KW-1185">Reference proteome</keyword>
<dbReference type="Gene3D" id="2.170.130.10">
    <property type="entry name" value="TonB-dependent receptor, plug domain"/>
    <property type="match status" value="1"/>
</dbReference>
<evidence type="ECO:0000256" key="3">
    <source>
        <dbReference type="ARBA" id="ARBA00022452"/>
    </source>
</evidence>
<dbReference type="NCBIfam" id="TIGR04056">
    <property type="entry name" value="OMP_RagA_SusC"/>
    <property type="match status" value="1"/>
</dbReference>